<feature type="region of interest" description="Disordered" evidence="1">
    <location>
        <begin position="46"/>
        <end position="126"/>
    </location>
</feature>
<feature type="transmembrane region" description="Helical" evidence="2">
    <location>
        <begin position="702"/>
        <end position="719"/>
    </location>
</feature>
<feature type="transmembrane region" description="Helical" evidence="2">
    <location>
        <begin position="637"/>
        <end position="659"/>
    </location>
</feature>
<feature type="transmembrane region" description="Helical" evidence="2">
    <location>
        <begin position="175"/>
        <end position="192"/>
    </location>
</feature>
<feature type="transmembrane region" description="Helical" evidence="2">
    <location>
        <begin position="6"/>
        <end position="26"/>
    </location>
</feature>
<protein>
    <submittedName>
        <fullName evidence="3">DUF2339 domain-containing protein</fullName>
    </submittedName>
</protein>
<dbReference type="RefSeq" id="WP_147891151.1">
    <property type="nucleotide sequence ID" value="NZ_VRTS01000003.1"/>
</dbReference>
<dbReference type="InterPro" id="IPR019286">
    <property type="entry name" value="DUF2339_TM"/>
</dbReference>
<feature type="transmembrane region" description="Helical" evidence="2">
    <location>
        <begin position="255"/>
        <end position="272"/>
    </location>
</feature>
<feature type="transmembrane region" description="Helical" evidence="2">
    <location>
        <begin position="464"/>
        <end position="485"/>
    </location>
</feature>
<feature type="transmembrane region" description="Helical" evidence="2">
    <location>
        <begin position="608"/>
        <end position="625"/>
    </location>
</feature>
<gene>
    <name evidence="3" type="ORF">FU658_05410</name>
</gene>
<feature type="transmembrane region" description="Helical" evidence="2">
    <location>
        <begin position="143"/>
        <end position="163"/>
    </location>
</feature>
<accession>A0A5C8KW76</accession>
<feature type="transmembrane region" description="Helical" evidence="2">
    <location>
        <begin position="278"/>
        <end position="297"/>
    </location>
</feature>
<feature type="compositionally biased region" description="Low complexity" evidence="1">
    <location>
        <begin position="86"/>
        <end position="114"/>
    </location>
</feature>
<feature type="transmembrane region" description="Helical" evidence="2">
    <location>
        <begin position="360"/>
        <end position="381"/>
    </location>
</feature>
<reference evidence="3 4" key="1">
    <citation type="submission" date="2019-08" db="EMBL/GenBank/DDBJ databases">
        <authorList>
            <person name="Karlyshev A.V."/>
        </authorList>
    </citation>
    <scope>NUCLEOTIDE SEQUENCE [LARGE SCALE GENOMIC DNA]</scope>
    <source>
        <strain evidence="3 4">Alg18-2.2</strain>
    </source>
</reference>
<feature type="transmembrane region" description="Helical" evidence="2">
    <location>
        <begin position="576"/>
        <end position="596"/>
    </location>
</feature>
<feature type="transmembrane region" description="Helical" evidence="2">
    <location>
        <begin position="387"/>
        <end position="407"/>
    </location>
</feature>
<dbReference type="OrthoDB" id="207428at2"/>
<keyword evidence="2" id="KW-1133">Transmembrane helix</keyword>
<dbReference type="Proteomes" id="UP000321248">
    <property type="component" value="Unassembled WGS sequence"/>
</dbReference>
<feature type="transmembrane region" description="Helical" evidence="2">
    <location>
        <begin position="523"/>
        <end position="539"/>
    </location>
</feature>
<feature type="transmembrane region" description="Helical" evidence="2">
    <location>
        <begin position="829"/>
        <end position="847"/>
    </location>
</feature>
<feature type="transmembrane region" description="Helical" evidence="2">
    <location>
        <begin position="551"/>
        <end position="569"/>
    </location>
</feature>
<evidence type="ECO:0000256" key="1">
    <source>
        <dbReference type="SAM" id="MobiDB-lite"/>
    </source>
</evidence>
<dbReference type="PANTHER" id="PTHR38434">
    <property type="entry name" value="BLL2549 PROTEIN"/>
    <property type="match status" value="1"/>
</dbReference>
<dbReference type="EMBL" id="VRTS01000003">
    <property type="protein sequence ID" value="TXK64339.1"/>
    <property type="molecule type" value="Genomic_DNA"/>
</dbReference>
<feature type="transmembrane region" description="Helical" evidence="2">
    <location>
        <begin position="739"/>
        <end position="756"/>
    </location>
</feature>
<dbReference type="PIRSF" id="PIRSF035905">
    <property type="entry name" value="UCP035905_mp"/>
    <property type="match status" value="1"/>
</dbReference>
<feature type="transmembrane region" description="Helical" evidence="2">
    <location>
        <begin position="491"/>
        <end position="511"/>
    </location>
</feature>
<evidence type="ECO:0000313" key="4">
    <source>
        <dbReference type="Proteomes" id="UP000321248"/>
    </source>
</evidence>
<sequence length="894" mass="94467">MESIVVILVLAVVSVPVLLLVVLVQLGSLRGRTRALELELRSLRAANPASRPEPAAPRAQPATVRPVAAEGVSPRTSETPAPPAASPSAAYTPATPEGPAPAAAPRGPEAAPTPRQRPSGPSQPGMFDTATRFVRRWFTEGNVPVKIGMLVLFAGVAALLKYASDQGWMTLPLELRLAGIALAATAGLAWGWQQRERRRSFALSLQGGSIGILLMTVFAAFRVFGLIPSGAAFAISLVLVAGTGVLAVRQDARALAVLAILAGFLTPVLVSTGEGSHVALFSYYALLNLGILAIAWLRPWRALNLMGFAFTFGIGVAWGVLAYRPEHLPSTLPFLVLFFALYLVIPLLYARRRGALRRDLVDGCLVFGNPLVSFALLAGLLDGQRMPLAFAALGLALLYVGLAWTLFRRQRYTPLAESWAVLGAGFATLAVPLALSARATASVFALEGAALVWLGLRQGRRLPLWSGVALQMLAALALLVGFSATMNEAPWLNPGFIGALLLSAAGLASAWSCRQAERDTAALWFYLWGLAWWTFAGATEIDRFAAAPHHATLWLAWLALGLGLLGLALRRSTFGPLPWTAVALLAGVVLATLGQMELLPHPFHGHAAWAWMAHLALGVFALAALRDAPAPAVRWALGLWLLGWALAVSLGLTHAASLLAPGSGWQPAAFALPWMAVLAGVLFAPGWIGVPLRHRVALWQPQLASVVLGIAGIVWLSLLTHPGGSQPLPHVPLLNPVELASAGLVGLLAAWLWSGLAPPALHERRSAILPAVLFITLSMMTLRGVHHFAGIPWSEAMLRTAVAQSSLTLLWSVLGVAAWILGSRRGQRAVWLAGAVLMGVVLVKLVLVDRQHLGNLAGIASFIGYGLLCTAVGYFAPAPPRPPTSPTATAPEAS</sequence>
<feature type="transmembrane region" description="Helical" evidence="2">
    <location>
        <begin position="201"/>
        <end position="221"/>
    </location>
</feature>
<feature type="transmembrane region" description="Helical" evidence="2">
    <location>
        <begin position="227"/>
        <end position="248"/>
    </location>
</feature>
<comment type="caution">
    <text evidence="3">The sequence shown here is derived from an EMBL/GenBank/DDBJ whole genome shotgun (WGS) entry which is preliminary data.</text>
</comment>
<keyword evidence="2" id="KW-0812">Transmembrane</keyword>
<feature type="transmembrane region" description="Helical" evidence="2">
    <location>
        <begin position="304"/>
        <end position="324"/>
    </location>
</feature>
<feature type="transmembrane region" description="Helical" evidence="2">
    <location>
        <begin position="441"/>
        <end position="457"/>
    </location>
</feature>
<dbReference type="PANTHER" id="PTHR38434:SF1">
    <property type="entry name" value="BLL2549 PROTEIN"/>
    <property type="match status" value="1"/>
</dbReference>
<feature type="transmembrane region" description="Helical" evidence="2">
    <location>
        <begin position="801"/>
        <end position="822"/>
    </location>
</feature>
<organism evidence="3 4">
    <name type="scientific">Alkalisalibacterium limincola</name>
    <dbReference type="NCBI Taxonomy" id="2699169"/>
    <lineage>
        <taxon>Bacteria</taxon>
        <taxon>Pseudomonadati</taxon>
        <taxon>Pseudomonadota</taxon>
        <taxon>Gammaproteobacteria</taxon>
        <taxon>Lysobacterales</taxon>
        <taxon>Lysobacteraceae</taxon>
        <taxon>Alkalisalibacterium</taxon>
    </lineage>
</organism>
<keyword evidence="4" id="KW-1185">Reference proteome</keyword>
<proteinExistence type="predicted"/>
<feature type="transmembrane region" description="Helical" evidence="2">
    <location>
        <begin position="330"/>
        <end position="348"/>
    </location>
</feature>
<feature type="transmembrane region" description="Helical" evidence="2">
    <location>
        <begin position="853"/>
        <end position="876"/>
    </location>
</feature>
<feature type="compositionally biased region" description="Low complexity" evidence="1">
    <location>
        <begin position="46"/>
        <end position="62"/>
    </location>
</feature>
<dbReference type="Pfam" id="PF10101">
    <property type="entry name" value="DUF2339"/>
    <property type="match status" value="1"/>
</dbReference>
<feature type="transmembrane region" description="Helical" evidence="2">
    <location>
        <begin position="768"/>
        <end position="789"/>
    </location>
</feature>
<name>A0A5C8KW76_9GAMM</name>
<feature type="transmembrane region" description="Helical" evidence="2">
    <location>
        <begin position="671"/>
        <end position="690"/>
    </location>
</feature>
<feature type="transmembrane region" description="Helical" evidence="2">
    <location>
        <begin position="419"/>
        <end position="435"/>
    </location>
</feature>
<dbReference type="AlphaFoldDB" id="A0A5C8KW76"/>
<dbReference type="InterPro" id="IPR014600">
    <property type="entry name" value="UCP035905_mem"/>
</dbReference>
<keyword evidence="2" id="KW-0472">Membrane</keyword>
<evidence type="ECO:0000256" key="2">
    <source>
        <dbReference type="SAM" id="Phobius"/>
    </source>
</evidence>
<evidence type="ECO:0000313" key="3">
    <source>
        <dbReference type="EMBL" id="TXK64339.1"/>
    </source>
</evidence>